<accession>A0A1Y2AKA7</accession>
<keyword evidence="2" id="KW-1133">Transmembrane helix</keyword>
<organism evidence="3 4">
    <name type="scientific">Naematelia encephala</name>
    <dbReference type="NCBI Taxonomy" id="71784"/>
    <lineage>
        <taxon>Eukaryota</taxon>
        <taxon>Fungi</taxon>
        <taxon>Dikarya</taxon>
        <taxon>Basidiomycota</taxon>
        <taxon>Agaricomycotina</taxon>
        <taxon>Tremellomycetes</taxon>
        <taxon>Tremellales</taxon>
        <taxon>Naemateliaceae</taxon>
        <taxon>Naematelia</taxon>
    </lineage>
</organism>
<dbReference type="InParanoid" id="A0A1Y2AKA7"/>
<evidence type="ECO:0000313" key="3">
    <source>
        <dbReference type="EMBL" id="ORY22989.1"/>
    </source>
</evidence>
<feature type="compositionally biased region" description="Basic and acidic residues" evidence="1">
    <location>
        <begin position="34"/>
        <end position="45"/>
    </location>
</feature>
<sequence>MPPNKGKGKGKARADPPHETSPLLGSPSTSIRRQALEDEPRRPDGHRLRSALLTGLVVLFSLVLSATLFLILLAWSFKPSRSEIDALPRTAFRYDMPNRIEVLNVTDDGVHVNVSLRVGIDVDRALGVQGYASQEEQKAAEVNGERGLGAAWWENLRRWTAQKALDSMGKRSVRANITSPIYVFPHHLSSSPLLSVSLTSPLDIPLVAGVPPFPLGVKPDWLQPTWFTAIARPVASTGELWEYAQRVWAEGQARVVVGVSRVEAEVPGVEWWTKYTRQVKEDLVVAVQVPVPRLPGLPAPGRQLNLSSLVHLESYAFSNDDKSLYISAHATLPNFLPNINTTIPFGVPFTISLPAINSFSATESRMAEVVTAPVHILNNATHIRLSMAGEVTADLSDDNSSSPLSLFLQNFLHGLDNPIIVRGMSAVPTFAPPATIHPPRWLLSTLPSLSVPLVFPGPTPPPKIIQRVTIEHMRISEASGKMHASGTVVAEVELPSGMQHVDVDVIAVLPDVFVFDGPAPDDTTETEPGQEQDYPARAFGHIHPDMYLPSTTSPSTDPLHPHRLIVRAPLKDVPLDILPGRDTVLSDFVGKVVFKGGAEAGVKGKADVRVQVRGVGGRVALTALPVKGEFWVGRQRVA</sequence>
<proteinExistence type="predicted"/>
<dbReference type="STRING" id="71784.A0A1Y2AKA7"/>
<keyword evidence="2" id="KW-0472">Membrane</keyword>
<comment type="caution">
    <text evidence="3">The sequence shown here is derived from an EMBL/GenBank/DDBJ whole genome shotgun (WGS) entry which is preliminary data.</text>
</comment>
<feature type="compositionally biased region" description="Basic residues" evidence="1">
    <location>
        <begin position="1"/>
        <end position="11"/>
    </location>
</feature>
<keyword evidence="4" id="KW-1185">Reference proteome</keyword>
<reference evidence="3 4" key="1">
    <citation type="submission" date="2016-07" db="EMBL/GenBank/DDBJ databases">
        <title>Pervasive Adenine N6-methylation of Active Genes in Fungi.</title>
        <authorList>
            <consortium name="DOE Joint Genome Institute"/>
            <person name="Mondo S.J."/>
            <person name="Dannebaum R.O."/>
            <person name="Kuo R.C."/>
            <person name="Labutti K."/>
            <person name="Haridas S."/>
            <person name="Kuo A."/>
            <person name="Salamov A."/>
            <person name="Ahrendt S.R."/>
            <person name="Lipzen A."/>
            <person name="Sullivan W."/>
            <person name="Andreopoulos W.B."/>
            <person name="Clum A."/>
            <person name="Lindquist E."/>
            <person name="Daum C."/>
            <person name="Ramamoorthy G.K."/>
            <person name="Gryganskyi A."/>
            <person name="Culley D."/>
            <person name="Magnuson J.K."/>
            <person name="James T.Y."/>
            <person name="O'Malley M.A."/>
            <person name="Stajich J.E."/>
            <person name="Spatafora J.W."/>
            <person name="Visel A."/>
            <person name="Grigoriev I.V."/>
        </authorList>
    </citation>
    <scope>NUCLEOTIDE SEQUENCE [LARGE SCALE GENOMIC DNA]</scope>
    <source>
        <strain evidence="3 4">68-887.2</strain>
    </source>
</reference>
<dbReference type="EMBL" id="MCFC01000085">
    <property type="protein sequence ID" value="ORY22989.1"/>
    <property type="molecule type" value="Genomic_DNA"/>
</dbReference>
<name>A0A1Y2AKA7_9TREE</name>
<evidence type="ECO:0000256" key="1">
    <source>
        <dbReference type="SAM" id="MobiDB-lite"/>
    </source>
</evidence>
<dbReference type="Proteomes" id="UP000193986">
    <property type="component" value="Unassembled WGS sequence"/>
</dbReference>
<evidence type="ECO:0000313" key="4">
    <source>
        <dbReference type="Proteomes" id="UP000193986"/>
    </source>
</evidence>
<protein>
    <submittedName>
        <fullName evidence="3">Uncharacterized protein</fullName>
    </submittedName>
</protein>
<feature type="transmembrane region" description="Helical" evidence="2">
    <location>
        <begin position="51"/>
        <end position="75"/>
    </location>
</feature>
<feature type="region of interest" description="Disordered" evidence="1">
    <location>
        <begin position="1"/>
        <end position="45"/>
    </location>
</feature>
<keyword evidence="2" id="KW-0812">Transmembrane</keyword>
<dbReference type="OrthoDB" id="10039566at2759"/>
<evidence type="ECO:0000256" key="2">
    <source>
        <dbReference type="SAM" id="Phobius"/>
    </source>
</evidence>
<dbReference type="AlphaFoldDB" id="A0A1Y2AKA7"/>
<gene>
    <name evidence="3" type="ORF">BCR39DRAFT_550382</name>
</gene>